<dbReference type="Proteomes" id="UP000198282">
    <property type="component" value="Unassembled WGS sequence"/>
</dbReference>
<proteinExistence type="predicted"/>
<dbReference type="OrthoDB" id="9996981at2"/>
<dbReference type="SUPFAM" id="SSF47336">
    <property type="entry name" value="ACP-like"/>
    <property type="match status" value="1"/>
</dbReference>
<feature type="region of interest" description="Disordered" evidence="1">
    <location>
        <begin position="16"/>
        <end position="39"/>
    </location>
</feature>
<reference evidence="2 3" key="1">
    <citation type="submission" date="2017-06" db="EMBL/GenBank/DDBJ databases">
        <authorList>
            <person name="Kim H.J."/>
            <person name="Triplett B.A."/>
        </authorList>
    </citation>
    <scope>NUCLEOTIDE SEQUENCE [LARGE SCALE GENOMIC DNA]</scope>
    <source>
        <strain evidence="2 3">CGMCC 4.2132</strain>
    </source>
</reference>
<name>A0A239MXW3_9ACTN</name>
<dbReference type="EMBL" id="FZOD01000047">
    <property type="protein sequence ID" value="SNT46808.1"/>
    <property type="molecule type" value="Genomic_DNA"/>
</dbReference>
<protein>
    <recommendedName>
        <fullName evidence="4">Phosphopantetheine attachment site</fullName>
    </recommendedName>
</protein>
<dbReference type="RefSeq" id="WP_143653436.1">
    <property type="nucleotide sequence ID" value="NZ_FZOD01000047.1"/>
</dbReference>
<dbReference type="InterPro" id="IPR036736">
    <property type="entry name" value="ACP-like_sf"/>
</dbReference>
<evidence type="ECO:0008006" key="4">
    <source>
        <dbReference type="Google" id="ProtNLM"/>
    </source>
</evidence>
<sequence>MSHLDITGSVDQIDQAGSAGQAGQAGQAGSAGQVGQTNQVDQVGSADAADAIGSAGTEGISTSRTSMREWLAGALATACDGEISAEEILSADCPFVALGITSIAMVRLVDAIEIELDVFIEFGGDTWFLKDLDSLTSYLTKLADS</sequence>
<dbReference type="Gene3D" id="1.10.1200.10">
    <property type="entry name" value="ACP-like"/>
    <property type="match status" value="1"/>
</dbReference>
<keyword evidence="3" id="KW-1185">Reference proteome</keyword>
<accession>A0A239MXW3</accession>
<feature type="compositionally biased region" description="Low complexity" evidence="1">
    <location>
        <begin position="16"/>
        <end position="36"/>
    </location>
</feature>
<organism evidence="2 3">
    <name type="scientific">Streptosporangium subroseum</name>
    <dbReference type="NCBI Taxonomy" id="106412"/>
    <lineage>
        <taxon>Bacteria</taxon>
        <taxon>Bacillati</taxon>
        <taxon>Actinomycetota</taxon>
        <taxon>Actinomycetes</taxon>
        <taxon>Streptosporangiales</taxon>
        <taxon>Streptosporangiaceae</taxon>
        <taxon>Streptosporangium</taxon>
    </lineage>
</organism>
<evidence type="ECO:0000313" key="3">
    <source>
        <dbReference type="Proteomes" id="UP000198282"/>
    </source>
</evidence>
<dbReference type="AlphaFoldDB" id="A0A239MXW3"/>
<evidence type="ECO:0000313" key="2">
    <source>
        <dbReference type="EMBL" id="SNT46808.1"/>
    </source>
</evidence>
<gene>
    <name evidence="2" type="ORF">SAMN05216276_10473</name>
</gene>
<evidence type="ECO:0000256" key="1">
    <source>
        <dbReference type="SAM" id="MobiDB-lite"/>
    </source>
</evidence>